<evidence type="ECO:0000256" key="8">
    <source>
        <dbReference type="ARBA" id="ARBA00022771"/>
    </source>
</evidence>
<dbReference type="PANTHER" id="PTHR14155">
    <property type="entry name" value="RING FINGER DOMAIN-CONTAINING"/>
    <property type="match status" value="1"/>
</dbReference>
<gene>
    <name evidence="18" type="ORF">M6B38_245340</name>
</gene>
<protein>
    <recommendedName>
        <fullName evidence="4">RING-type E3 ubiquitin transferase</fullName>
        <ecNumber evidence="4">2.3.2.27</ecNumber>
    </recommendedName>
</protein>
<evidence type="ECO:0000256" key="2">
    <source>
        <dbReference type="ARBA" id="ARBA00004167"/>
    </source>
</evidence>
<evidence type="ECO:0000256" key="15">
    <source>
        <dbReference type="SAM" id="Phobius"/>
    </source>
</evidence>
<feature type="compositionally biased region" description="Low complexity" evidence="14">
    <location>
        <begin position="324"/>
        <end position="337"/>
    </location>
</feature>
<organism evidence="18 19">
    <name type="scientific">Iris pallida</name>
    <name type="common">Sweet iris</name>
    <dbReference type="NCBI Taxonomy" id="29817"/>
    <lineage>
        <taxon>Eukaryota</taxon>
        <taxon>Viridiplantae</taxon>
        <taxon>Streptophyta</taxon>
        <taxon>Embryophyta</taxon>
        <taxon>Tracheophyta</taxon>
        <taxon>Spermatophyta</taxon>
        <taxon>Magnoliopsida</taxon>
        <taxon>Liliopsida</taxon>
        <taxon>Asparagales</taxon>
        <taxon>Iridaceae</taxon>
        <taxon>Iridoideae</taxon>
        <taxon>Irideae</taxon>
        <taxon>Iris</taxon>
    </lineage>
</organism>
<evidence type="ECO:0000256" key="5">
    <source>
        <dbReference type="ARBA" id="ARBA00022679"/>
    </source>
</evidence>
<comment type="catalytic activity">
    <reaction evidence="1">
        <text>S-ubiquitinyl-[E2 ubiquitin-conjugating enzyme]-L-cysteine + [acceptor protein]-L-lysine = [E2 ubiquitin-conjugating enzyme]-L-cysteine + N(6)-ubiquitinyl-[acceptor protein]-L-lysine.</text>
        <dbReference type="EC" id="2.3.2.27"/>
    </reaction>
</comment>
<dbReference type="Gene3D" id="3.30.40.10">
    <property type="entry name" value="Zinc/RING finger domain, C3HC4 (zinc finger)"/>
    <property type="match status" value="1"/>
</dbReference>
<dbReference type="GO" id="GO:0008270">
    <property type="term" value="F:zinc ion binding"/>
    <property type="evidence" value="ECO:0007669"/>
    <property type="project" value="UniProtKB-KW"/>
</dbReference>
<comment type="caution">
    <text evidence="18">The sequence shown here is derived from an EMBL/GenBank/DDBJ whole genome shotgun (WGS) entry which is preliminary data.</text>
</comment>
<dbReference type="AlphaFoldDB" id="A0AAX6DHI0"/>
<evidence type="ECO:0000256" key="7">
    <source>
        <dbReference type="ARBA" id="ARBA00022723"/>
    </source>
</evidence>
<evidence type="ECO:0000256" key="10">
    <source>
        <dbReference type="ARBA" id="ARBA00022833"/>
    </source>
</evidence>
<evidence type="ECO:0000256" key="1">
    <source>
        <dbReference type="ARBA" id="ARBA00000900"/>
    </source>
</evidence>
<evidence type="ECO:0000256" key="6">
    <source>
        <dbReference type="ARBA" id="ARBA00022692"/>
    </source>
</evidence>
<dbReference type="InterPro" id="IPR053238">
    <property type="entry name" value="RING-H2_zinc_finger"/>
</dbReference>
<evidence type="ECO:0000313" key="19">
    <source>
        <dbReference type="Proteomes" id="UP001140949"/>
    </source>
</evidence>
<keyword evidence="12 15" id="KW-0472">Membrane</keyword>
<keyword evidence="5" id="KW-0808">Transferase</keyword>
<keyword evidence="10" id="KW-0862">Zinc</keyword>
<keyword evidence="11 15" id="KW-1133">Transmembrane helix</keyword>
<keyword evidence="6 15" id="KW-0812">Transmembrane</keyword>
<evidence type="ECO:0000256" key="3">
    <source>
        <dbReference type="ARBA" id="ARBA00004906"/>
    </source>
</evidence>
<keyword evidence="9" id="KW-0833">Ubl conjugation pathway</keyword>
<dbReference type="FunFam" id="3.30.40.10:FF:000187">
    <property type="entry name" value="E3 ubiquitin-protein ligase ATL6"/>
    <property type="match status" value="1"/>
</dbReference>
<keyword evidence="8" id="KW-0863">Zinc-finger</keyword>
<dbReference type="InterPro" id="IPR013083">
    <property type="entry name" value="Znf_RING/FYVE/PHD"/>
</dbReference>
<evidence type="ECO:0000256" key="11">
    <source>
        <dbReference type="ARBA" id="ARBA00022989"/>
    </source>
</evidence>
<feature type="region of interest" description="Disordered" evidence="14">
    <location>
        <begin position="304"/>
        <end position="343"/>
    </location>
</feature>
<sequence>MGSPHHRPVRPLTAGYRTPLFLMLLVTARCVQAQPSPSSDRNNDPYFTNANFNPSMAIVIVVLISAFFFLGFFSIYIRQCTGASADGNSVRGLAAAARSRRQRGLDQEVLSTFPTLVYSEVKEHKIGKGALECAVCLCEFEDDETLRLLPKCDHVFPPTASTPGSPPTSPAPSAAPTSSPTPTTPSKKTLTLTPTISRSPWSPQPLPCRCSLVRRARHRGRPAEDADAQRDQEQADLERIINIKRAKSRARPVKFPRSHSTGHSLVQPGENLDRFTLRLPANVRKEIVAAGAANLQRTRSLLVPVGEGSSRRGLEGEGGGKGAPAGLAGRSSSAGRTGGRRSS</sequence>
<evidence type="ECO:0000259" key="17">
    <source>
        <dbReference type="Pfam" id="PF17123"/>
    </source>
</evidence>
<reference evidence="18" key="1">
    <citation type="journal article" date="2023" name="GigaByte">
        <title>Genome assembly of the bearded iris, Iris pallida Lam.</title>
        <authorList>
            <person name="Bruccoleri R.E."/>
            <person name="Oakeley E.J."/>
            <person name="Faust A.M.E."/>
            <person name="Altorfer M."/>
            <person name="Dessus-Babus S."/>
            <person name="Burckhardt D."/>
            <person name="Oertli M."/>
            <person name="Naumann U."/>
            <person name="Petersen F."/>
            <person name="Wong J."/>
        </authorList>
    </citation>
    <scope>NUCLEOTIDE SEQUENCE</scope>
    <source>
        <strain evidence="18">GSM-AAB239-AS_SAM_17_03QT</strain>
    </source>
</reference>
<keyword evidence="19" id="KW-1185">Reference proteome</keyword>
<feature type="region of interest" description="Disordered" evidence="14">
    <location>
        <begin position="248"/>
        <end position="267"/>
    </location>
</feature>
<dbReference type="Pfam" id="PF17123">
    <property type="entry name" value="zf-RING_11"/>
    <property type="match status" value="1"/>
</dbReference>
<feature type="compositionally biased region" description="Basic residues" evidence="14">
    <location>
        <begin position="248"/>
        <end position="257"/>
    </location>
</feature>
<feature type="chain" id="PRO_5044027946" description="RING-type E3 ubiquitin transferase" evidence="16">
    <location>
        <begin position="34"/>
        <end position="343"/>
    </location>
</feature>
<dbReference type="SUPFAM" id="SSF57850">
    <property type="entry name" value="RING/U-box"/>
    <property type="match status" value="1"/>
</dbReference>
<proteinExistence type="inferred from homology"/>
<feature type="domain" description="RING-type" evidence="17">
    <location>
        <begin position="132"/>
        <end position="156"/>
    </location>
</feature>
<dbReference type="InterPro" id="IPR001841">
    <property type="entry name" value="Znf_RING"/>
</dbReference>
<comment type="similarity">
    <text evidence="13">Belongs to the RING-type zinc finger family. ATL subfamily.</text>
</comment>
<evidence type="ECO:0000256" key="12">
    <source>
        <dbReference type="ARBA" id="ARBA00023136"/>
    </source>
</evidence>
<feature type="signal peptide" evidence="16">
    <location>
        <begin position="1"/>
        <end position="33"/>
    </location>
</feature>
<dbReference type="PANTHER" id="PTHR14155:SF263">
    <property type="entry name" value="E3 UBIQUITIN-PROTEIN LIGASE ATL6"/>
    <property type="match status" value="1"/>
</dbReference>
<comment type="subcellular location">
    <subcellularLocation>
        <location evidence="2">Membrane</location>
        <topology evidence="2">Single-pass membrane protein</topology>
    </subcellularLocation>
</comment>
<keyword evidence="7" id="KW-0479">Metal-binding</keyword>
<comment type="pathway">
    <text evidence="3">Protein modification; protein ubiquitination.</text>
</comment>
<dbReference type="EC" id="2.3.2.27" evidence="4"/>
<dbReference type="GO" id="GO:0016020">
    <property type="term" value="C:membrane"/>
    <property type="evidence" value="ECO:0007669"/>
    <property type="project" value="UniProtKB-SubCell"/>
</dbReference>
<name>A0AAX6DHI0_IRIPA</name>
<evidence type="ECO:0000313" key="18">
    <source>
        <dbReference type="EMBL" id="KAJ6791204.1"/>
    </source>
</evidence>
<keyword evidence="16" id="KW-0732">Signal</keyword>
<dbReference type="GO" id="GO:0061630">
    <property type="term" value="F:ubiquitin protein ligase activity"/>
    <property type="evidence" value="ECO:0007669"/>
    <property type="project" value="UniProtKB-EC"/>
</dbReference>
<feature type="transmembrane region" description="Helical" evidence="15">
    <location>
        <begin position="57"/>
        <end position="77"/>
    </location>
</feature>
<reference evidence="18" key="2">
    <citation type="submission" date="2023-04" db="EMBL/GenBank/DDBJ databases">
        <authorList>
            <person name="Bruccoleri R.E."/>
            <person name="Oakeley E.J."/>
            <person name="Faust A.-M."/>
            <person name="Dessus-Babus S."/>
            <person name="Altorfer M."/>
            <person name="Burckhardt D."/>
            <person name="Oertli M."/>
            <person name="Naumann U."/>
            <person name="Petersen F."/>
            <person name="Wong J."/>
        </authorList>
    </citation>
    <scope>NUCLEOTIDE SEQUENCE</scope>
    <source>
        <strain evidence="18">GSM-AAB239-AS_SAM_17_03QT</strain>
        <tissue evidence="18">Leaf</tissue>
    </source>
</reference>
<dbReference type="EMBL" id="JANAVB010044587">
    <property type="protein sequence ID" value="KAJ6791204.1"/>
    <property type="molecule type" value="Genomic_DNA"/>
</dbReference>
<evidence type="ECO:0000256" key="4">
    <source>
        <dbReference type="ARBA" id="ARBA00012483"/>
    </source>
</evidence>
<accession>A0AAX6DHI0</accession>
<feature type="compositionally biased region" description="Low complexity" evidence="14">
    <location>
        <begin position="171"/>
        <end position="195"/>
    </location>
</feature>
<evidence type="ECO:0000256" key="9">
    <source>
        <dbReference type="ARBA" id="ARBA00022786"/>
    </source>
</evidence>
<evidence type="ECO:0000256" key="13">
    <source>
        <dbReference type="ARBA" id="ARBA00024209"/>
    </source>
</evidence>
<feature type="region of interest" description="Disordered" evidence="14">
    <location>
        <begin position="159"/>
        <end position="203"/>
    </location>
</feature>
<dbReference type="Proteomes" id="UP001140949">
    <property type="component" value="Unassembled WGS sequence"/>
</dbReference>
<evidence type="ECO:0000256" key="16">
    <source>
        <dbReference type="SAM" id="SignalP"/>
    </source>
</evidence>
<evidence type="ECO:0000256" key="14">
    <source>
        <dbReference type="SAM" id="MobiDB-lite"/>
    </source>
</evidence>